<name>A0A383AUX3_9ZZZZ</name>
<dbReference type="Pfam" id="PF00534">
    <property type="entry name" value="Glycos_transf_1"/>
    <property type="match status" value="1"/>
</dbReference>
<feature type="domain" description="Glycosyl transferase family 1" evidence="1">
    <location>
        <begin position="49"/>
        <end position="213"/>
    </location>
</feature>
<protein>
    <recommendedName>
        <fullName evidence="1">Glycosyl transferase family 1 domain-containing protein</fullName>
    </recommendedName>
</protein>
<evidence type="ECO:0000313" key="2">
    <source>
        <dbReference type="EMBL" id="SVE11401.1"/>
    </source>
</evidence>
<dbReference type="EMBL" id="UINC01195023">
    <property type="protein sequence ID" value="SVE11401.1"/>
    <property type="molecule type" value="Genomic_DNA"/>
</dbReference>
<dbReference type="PANTHER" id="PTHR45947:SF3">
    <property type="entry name" value="SULFOQUINOVOSYL TRANSFERASE SQD2"/>
    <property type="match status" value="1"/>
</dbReference>
<dbReference type="AlphaFoldDB" id="A0A383AUX3"/>
<dbReference type="CDD" id="cd03801">
    <property type="entry name" value="GT4_PimA-like"/>
    <property type="match status" value="1"/>
</dbReference>
<reference evidence="2" key="1">
    <citation type="submission" date="2018-05" db="EMBL/GenBank/DDBJ databases">
        <authorList>
            <person name="Lanie J.A."/>
            <person name="Ng W.-L."/>
            <person name="Kazmierczak K.M."/>
            <person name="Andrzejewski T.M."/>
            <person name="Davidsen T.M."/>
            <person name="Wayne K.J."/>
            <person name="Tettelin H."/>
            <person name="Glass J.I."/>
            <person name="Rusch D."/>
            <person name="Podicherti R."/>
            <person name="Tsui H.-C.T."/>
            <person name="Winkler M.E."/>
        </authorList>
    </citation>
    <scope>NUCLEOTIDE SEQUENCE</scope>
</reference>
<organism evidence="2">
    <name type="scientific">marine metagenome</name>
    <dbReference type="NCBI Taxonomy" id="408172"/>
    <lineage>
        <taxon>unclassified sequences</taxon>
        <taxon>metagenomes</taxon>
        <taxon>ecological metagenomes</taxon>
    </lineage>
</organism>
<dbReference type="PANTHER" id="PTHR45947">
    <property type="entry name" value="SULFOQUINOVOSYL TRANSFERASE SQD2"/>
    <property type="match status" value="1"/>
</dbReference>
<dbReference type="SUPFAM" id="SSF53756">
    <property type="entry name" value="UDP-Glycosyltransferase/glycogen phosphorylase"/>
    <property type="match status" value="1"/>
</dbReference>
<dbReference type="Gene3D" id="3.40.50.2000">
    <property type="entry name" value="Glycogen Phosphorylase B"/>
    <property type="match status" value="1"/>
</dbReference>
<proteinExistence type="predicted"/>
<gene>
    <name evidence="2" type="ORF">METZ01_LOCUS464255</name>
</gene>
<evidence type="ECO:0000259" key="1">
    <source>
        <dbReference type="Pfam" id="PF00534"/>
    </source>
</evidence>
<dbReference type="GO" id="GO:0016757">
    <property type="term" value="F:glycosyltransferase activity"/>
    <property type="evidence" value="ECO:0007669"/>
    <property type="project" value="InterPro"/>
</dbReference>
<dbReference type="InterPro" id="IPR001296">
    <property type="entry name" value="Glyco_trans_1"/>
</dbReference>
<dbReference type="InterPro" id="IPR050194">
    <property type="entry name" value="Glycosyltransferase_grp1"/>
</dbReference>
<accession>A0A383AUX3</accession>
<sequence>MATSIIATSAIVKKTLVDREHVDKTKIRMQSYRFELERFREIDEQRSRRIRQLYKIPENAYVVGMVSRLVWWKGVEYGVQAFRQFRERVPNAILLLAGATGPWMPVVKRELETLPPDSYRIIPFEKDIDAFYKTLNLAMHLPVSHGIEAWGQVYVEALAAGVPLVCTESGVACESLMNRRDCLMVPYRCSTATSDALFELFSDDLLRARLIDGGLQTIRAYSFSADDRLIEEQYGS</sequence>